<reference evidence="3" key="2">
    <citation type="submission" date="2023-05" db="EMBL/GenBank/DDBJ databases">
        <authorList>
            <consortium name="Lawrence Berkeley National Laboratory"/>
            <person name="Steindorff A."/>
            <person name="Hensen N."/>
            <person name="Bonometti L."/>
            <person name="Westerberg I."/>
            <person name="Brannstrom I.O."/>
            <person name="Guillou S."/>
            <person name="Cros-Aarteil S."/>
            <person name="Calhoun S."/>
            <person name="Haridas S."/>
            <person name="Kuo A."/>
            <person name="Mondo S."/>
            <person name="Pangilinan J."/>
            <person name="Riley R."/>
            <person name="Labutti K."/>
            <person name="Andreopoulos B."/>
            <person name="Lipzen A."/>
            <person name="Chen C."/>
            <person name="Yanf M."/>
            <person name="Daum C."/>
            <person name="Ng V."/>
            <person name="Clum A."/>
            <person name="Ohm R."/>
            <person name="Martin F."/>
            <person name="Silar P."/>
            <person name="Natvig D."/>
            <person name="Lalanne C."/>
            <person name="Gautier V."/>
            <person name="Ament-Velasquez S.L."/>
            <person name="Kruys A."/>
            <person name="Hutchinson M.I."/>
            <person name="Powell A.J."/>
            <person name="Barry K."/>
            <person name="Miller A.N."/>
            <person name="Grigoriev I.V."/>
            <person name="Debuchy R."/>
            <person name="Gladieux P."/>
            <person name="Thoren M.H."/>
            <person name="Johannesson H."/>
        </authorList>
    </citation>
    <scope>NUCLEOTIDE SEQUENCE</scope>
    <source>
        <strain evidence="3">CBS 141.50</strain>
    </source>
</reference>
<dbReference type="RefSeq" id="XP_062632795.1">
    <property type="nucleotide sequence ID" value="XM_062782332.1"/>
</dbReference>
<sequence>MGSQFPAGDFPIRVSQIHEPKLPPDDLHRYWRSHEEEGYLERYWPGDHDDAAWIRNIRKVLSHQFPEFADAEIEYFAKGTFNRLYSLSHPKWEKRYIFRVSIPVEPFYKTESEIATMEYIRCHTTMPVPQVIAFSSSDDNELGYEWILMERMPGEPLRTLWSSMPDEARVKVFAELAAHVKQLVSLRFSKFGNLYFSDVAKHVLPSDTSIPSKLPIDDKAVDKDIGHDGRFVLGRLVSQEFFFDKRVYYPGSRGPFETTREWVDMRVALLEKRLQELSPIEGQAWYCENDRELDRNKDRVYKLFDEFKALIPHLVPHDNGPEDIGILFHDDLSEHNLLLDPVTFKLTAVVDWESVSILPAYEAYDARPAWLSDRDWRPTPLVHLARGIPPNDEFITADKLRRVGEMGPSRQKYHSIVGPLFDASSPKTQMRVKNKQGVSKQLEVATFQHRPWWTAAWMAENKFIADPVLSDVTKVLNHDPISKDHVYNSLDNKPSTNGVDMSNTAIDARS</sequence>
<comment type="caution">
    <text evidence="3">The sequence shown here is derived from an EMBL/GenBank/DDBJ whole genome shotgun (WGS) entry which is preliminary data.</text>
</comment>
<feature type="domain" description="Aminoglycoside phosphotransferase" evidence="2">
    <location>
        <begin position="73"/>
        <end position="380"/>
    </location>
</feature>
<feature type="region of interest" description="Disordered" evidence="1">
    <location>
        <begin position="484"/>
        <end position="510"/>
    </location>
</feature>
<dbReference type="Proteomes" id="UP001302676">
    <property type="component" value="Unassembled WGS sequence"/>
</dbReference>
<proteinExistence type="predicted"/>
<organism evidence="3 4">
    <name type="scientific">Dichotomopilus funicola</name>
    <dbReference type="NCBI Taxonomy" id="1934379"/>
    <lineage>
        <taxon>Eukaryota</taxon>
        <taxon>Fungi</taxon>
        <taxon>Dikarya</taxon>
        <taxon>Ascomycota</taxon>
        <taxon>Pezizomycotina</taxon>
        <taxon>Sordariomycetes</taxon>
        <taxon>Sordariomycetidae</taxon>
        <taxon>Sordariales</taxon>
        <taxon>Chaetomiaceae</taxon>
        <taxon>Dichotomopilus</taxon>
    </lineage>
</organism>
<dbReference type="GeneID" id="87818945"/>
<reference evidence="3" key="1">
    <citation type="journal article" date="2023" name="Mol. Phylogenet. Evol.">
        <title>Genome-scale phylogeny and comparative genomics of the fungal order Sordariales.</title>
        <authorList>
            <person name="Hensen N."/>
            <person name="Bonometti L."/>
            <person name="Westerberg I."/>
            <person name="Brannstrom I.O."/>
            <person name="Guillou S."/>
            <person name="Cros-Aarteil S."/>
            <person name="Calhoun S."/>
            <person name="Haridas S."/>
            <person name="Kuo A."/>
            <person name="Mondo S."/>
            <person name="Pangilinan J."/>
            <person name="Riley R."/>
            <person name="LaButti K."/>
            <person name="Andreopoulos B."/>
            <person name="Lipzen A."/>
            <person name="Chen C."/>
            <person name="Yan M."/>
            <person name="Daum C."/>
            <person name="Ng V."/>
            <person name="Clum A."/>
            <person name="Steindorff A."/>
            <person name="Ohm R.A."/>
            <person name="Martin F."/>
            <person name="Silar P."/>
            <person name="Natvig D.O."/>
            <person name="Lalanne C."/>
            <person name="Gautier V."/>
            <person name="Ament-Velasquez S.L."/>
            <person name="Kruys A."/>
            <person name="Hutchinson M.I."/>
            <person name="Powell A.J."/>
            <person name="Barry K."/>
            <person name="Miller A.N."/>
            <person name="Grigoriev I.V."/>
            <person name="Debuchy R."/>
            <person name="Gladieux P."/>
            <person name="Hiltunen Thoren M."/>
            <person name="Johannesson H."/>
        </authorList>
    </citation>
    <scope>NUCLEOTIDE SEQUENCE</scope>
    <source>
        <strain evidence="3">CBS 141.50</strain>
    </source>
</reference>
<dbReference type="PANTHER" id="PTHR21310:SF13">
    <property type="entry name" value="AMINOGLYCOSIDE PHOSPHOTRANSFERASE DOMAIN-CONTAINING PROTEIN"/>
    <property type="match status" value="1"/>
</dbReference>
<dbReference type="Gene3D" id="3.30.200.20">
    <property type="entry name" value="Phosphorylase Kinase, domain 1"/>
    <property type="match status" value="1"/>
</dbReference>
<dbReference type="Pfam" id="PF01636">
    <property type="entry name" value="APH"/>
    <property type="match status" value="1"/>
</dbReference>
<keyword evidence="4" id="KW-1185">Reference proteome</keyword>
<dbReference type="GO" id="GO:0016301">
    <property type="term" value="F:kinase activity"/>
    <property type="evidence" value="ECO:0007669"/>
    <property type="project" value="UniProtKB-KW"/>
</dbReference>
<protein>
    <submittedName>
        <fullName evidence="3">Kinase-like domain-containing protein</fullName>
    </submittedName>
</protein>
<name>A0AAN6UUT3_9PEZI</name>
<dbReference type="InterPro" id="IPR051678">
    <property type="entry name" value="AGP_Transferase"/>
</dbReference>
<accession>A0AAN6UUT3</accession>
<dbReference type="PANTHER" id="PTHR21310">
    <property type="entry name" value="AMINOGLYCOSIDE PHOSPHOTRANSFERASE-RELATED-RELATED"/>
    <property type="match status" value="1"/>
</dbReference>
<dbReference type="EMBL" id="MU853664">
    <property type="protein sequence ID" value="KAK4139424.1"/>
    <property type="molecule type" value="Genomic_DNA"/>
</dbReference>
<dbReference type="InterPro" id="IPR011009">
    <property type="entry name" value="Kinase-like_dom_sf"/>
</dbReference>
<dbReference type="AlphaFoldDB" id="A0AAN6UUT3"/>
<evidence type="ECO:0000313" key="4">
    <source>
        <dbReference type="Proteomes" id="UP001302676"/>
    </source>
</evidence>
<keyword evidence="3" id="KW-0418">Kinase</keyword>
<evidence type="ECO:0000313" key="3">
    <source>
        <dbReference type="EMBL" id="KAK4139424.1"/>
    </source>
</evidence>
<dbReference type="SUPFAM" id="SSF56112">
    <property type="entry name" value="Protein kinase-like (PK-like)"/>
    <property type="match status" value="1"/>
</dbReference>
<evidence type="ECO:0000259" key="2">
    <source>
        <dbReference type="Pfam" id="PF01636"/>
    </source>
</evidence>
<feature type="compositionally biased region" description="Polar residues" evidence="1">
    <location>
        <begin position="489"/>
        <end position="510"/>
    </location>
</feature>
<dbReference type="InterPro" id="IPR002575">
    <property type="entry name" value="Aminoglycoside_PTrfase"/>
</dbReference>
<keyword evidence="3" id="KW-0808">Transferase</keyword>
<gene>
    <name evidence="3" type="ORF">C8A04DRAFT_33106</name>
</gene>
<evidence type="ECO:0000256" key="1">
    <source>
        <dbReference type="SAM" id="MobiDB-lite"/>
    </source>
</evidence>